<evidence type="ECO:0000313" key="1">
    <source>
        <dbReference type="EMBL" id="KAF1747655.1"/>
    </source>
</evidence>
<gene>
    <name evidence="1" type="ORF">GCK72_024121</name>
</gene>
<organism evidence="1 2">
    <name type="scientific">Caenorhabditis remanei</name>
    <name type="common">Caenorhabditis vulgaris</name>
    <dbReference type="NCBI Taxonomy" id="31234"/>
    <lineage>
        <taxon>Eukaryota</taxon>
        <taxon>Metazoa</taxon>
        <taxon>Ecdysozoa</taxon>
        <taxon>Nematoda</taxon>
        <taxon>Chromadorea</taxon>
        <taxon>Rhabditida</taxon>
        <taxon>Rhabditina</taxon>
        <taxon>Rhabditomorpha</taxon>
        <taxon>Rhabditoidea</taxon>
        <taxon>Rhabditidae</taxon>
        <taxon>Peloderinae</taxon>
        <taxon>Caenorhabditis</taxon>
    </lineage>
</organism>
<dbReference type="EMBL" id="WUAV01000006">
    <property type="protein sequence ID" value="KAF1747655.1"/>
    <property type="molecule type" value="Genomic_DNA"/>
</dbReference>
<dbReference type="AlphaFoldDB" id="A0A6A5FYV6"/>
<accession>A0A6A5FYV6</accession>
<dbReference type="RefSeq" id="XP_053579299.1">
    <property type="nucleotide sequence ID" value="XM_053735733.1"/>
</dbReference>
<comment type="caution">
    <text evidence="1">The sequence shown here is derived from an EMBL/GenBank/DDBJ whole genome shotgun (WGS) entry which is preliminary data.</text>
</comment>
<reference evidence="1 2" key="1">
    <citation type="submission" date="2019-12" db="EMBL/GenBank/DDBJ databases">
        <title>Chromosome-level assembly of the Caenorhabditis remanei genome.</title>
        <authorList>
            <person name="Teterina A.A."/>
            <person name="Willis J.H."/>
            <person name="Phillips P.C."/>
        </authorList>
    </citation>
    <scope>NUCLEOTIDE SEQUENCE [LARGE SCALE GENOMIC DNA]</scope>
    <source>
        <strain evidence="1 2">PX506</strain>
        <tissue evidence="1">Whole organism</tissue>
    </source>
</reference>
<dbReference type="CTD" id="9824742"/>
<sequence>MSSSCIFTGSSFRHLSQLSLWNGACHLHPETDDACLRTKDIVKQTLQQIGTKFFPPQYEENVPRVVGCSHILQICPGKSLNGTQLAPTERSCSTCSTVWSTFLKIVQTPIQKLNENAASFFCKKQDDICKQSFSVVISLMGPLNDIFKDPSLINEVCETKMECVK</sequence>
<dbReference type="KEGG" id="crq:GCK72_024121"/>
<evidence type="ECO:0000313" key="2">
    <source>
        <dbReference type="Proteomes" id="UP000483820"/>
    </source>
</evidence>
<proteinExistence type="predicted"/>
<dbReference type="Proteomes" id="UP000483820">
    <property type="component" value="Chromosome X"/>
</dbReference>
<protein>
    <submittedName>
        <fullName evidence="1">Uncharacterized protein</fullName>
    </submittedName>
</protein>
<name>A0A6A5FYV6_CAERE</name>
<dbReference type="GeneID" id="9824742"/>